<feature type="compositionally biased region" description="Low complexity" evidence="1">
    <location>
        <begin position="75"/>
        <end position="91"/>
    </location>
</feature>
<organism evidence="3 4">
    <name type="scientific">Micromonospora krabiensis</name>
    <dbReference type="NCBI Taxonomy" id="307121"/>
    <lineage>
        <taxon>Bacteria</taxon>
        <taxon>Bacillati</taxon>
        <taxon>Actinomycetota</taxon>
        <taxon>Actinomycetes</taxon>
        <taxon>Micromonosporales</taxon>
        <taxon>Micromonosporaceae</taxon>
        <taxon>Micromonospora</taxon>
    </lineage>
</organism>
<keyword evidence="2" id="KW-0472">Membrane</keyword>
<protein>
    <submittedName>
        <fullName evidence="3">Uncharacterized protein</fullName>
    </submittedName>
</protein>
<evidence type="ECO:0000313" key="3">
    <source>
        <dbReference type="EMBL" id="SBV26936.1"/>
    </source>
</evidence>
<feature type="region of interest" description="Disordered" evidence="1">
    <location>
        <begin position="62"/>
        <end position="139"/>
    </location>
</feature>
<gene>
    <name evidence="3" type="ORF">GA0070620_2433</name>
</gene>
<dbReference type="EMBL" id="LT598496">
    <property type="protein sequence ID" value="SBV26936.1"/>
    <property type="molecule type" value="Genomic_DNA"/>
</dbReference>
<dbReference type="AlphaFoldDB" id="A0A1C3N301"/>
<keyword evidence="4" id="KW-1185">Reference proteome</keyword>
<sequence length="255" mass="26908">MSEQARADEPEPAGQTGTDGPELTDQPSPAVVRRRRWLLPTAGLSAVLLLIVTVAVAAPWRESSPRPVAEPTPVLPSTAAPAPTASPTAAPSLPPSPSPVPAAVATASSAARPTTRPAAARSSGPTRRPSVKPTPTPACTPAGVVDVVDIFTYGVVTVAARTDGKSNNQLCSGERIRVFWATYARTADGGSKLYRSQVRYLDRSQPRWTMTLVLPEECGDSWYVVRGTASIPQTLKPGVVPFGRNKVHWDTPDSC</sequence>
<feature type="compositionally biased region" description="Low complexity" evidence="1">
    <location>
        <begin position="101"/>
        <end position="123"/>
    </location>
</feature>
<dbReference type="PATRIC" id="fig|307121.4.peg.2495"/>
<reference evidence="4" key="1">
    <citation type="submission" date="2016-06" db="EMBL/GenBank/DDBJ databases">
        <authorList>
            <person name="Varghese N."/>
        </authorList>
    </citation>
    <scope>NUCLEOTIDE SEQUENCE [LARGE SCALE GENOMIC DNA]</scope>
    <source>
        <strain evidence="4">DSM 45344</strain>
    </source>
</reference>
<name>A0A1C3N301_9ACTN</name>
<feature type="transmembrane region" description="Helical" evidence="2">
    <location>
        <begin position="37"/>
        <end position="60"/>
    </location>
</feature>
<dbReference type="OrthoDB" id="3395964at2"/>
<dbReference type="RefSeq" id="WP_091590136.1">
    <property type="nucleotide sequence ID" value="NZ_JBHRWG010000003.1"/>
</dbReference>
<evidence type="ECO:0000256" key="1">
    <source>
        <dbReference type="SAM" id="MobiDB-lite"/>
    </source>
</evidence>
<dbReference type="Proteomes" id="UP000199393">
    <property type="component" value="Chromosome I"/>
</dbReference>
<proteinExistence type="predicted"/>
<evidence type="ECO:0000256" key="2">
    <source>
        <dbReference type="SAM" id="Phobius"/>
    </source>
</evidence>
<feature type="region of interest" description="Disordered" evidence="1">
    <location>
        <begin position="1"/>
        <end position="29"/>
    </location>
</feature>
<keyword evidence="2" id="KW-1133">Transmembrane helix</keyword>
<keyword evidence="2" id="KW-0812">Transmembrane</keyword>
<accession>A0A1C3N301</accession>
<evidence type="ECO:0000313" key="4">
    <source>
        <dbReference type="Proteomes" id="UP000199393"/>
    </source>
</evidence>